<dbReference type="GO" id="GO:0004129">
    <property type="term" value="F:cytochrome-c oxidase activity"/>
    <property type="evidence" value="ECO:0007669"/>
    <property type="project" value="InterPro"/>
</dbReference>
<organism evidence="11">
    <name type="scientific">Polyplax asiatica</name>
    <dbReference type="NCBI Taxonomy" id="1425297"/>
    <lineage>
        <taxon>Eukaryota</taxon>
        <taxon>Metazoa</taxon>
        <taxon>Ecdysozoa</taxon>
        <taxon>Arthropoda</taxon>
        <taxon>Hexapoda</taxon>
        <taxon>Insecta</taxon>
        <taxon>Pterygota</taxon>
        <taxon>Neoptera</taxon>
        <taxon>Paraneoptera</taxon>
        <taxon>Psocodea</taxon>
        <taxon>Troctomorpha</taxon>
        <taxon>Phthiraptera</taxon>
        <taxon>Anoplura</taxon>
        <taxon>Polyplacidae</taxon>
        <taxon>Polyplax</taxon>
    </lineage>
</organism>
<evidence type="ECO:0000256" key="2">
    <source>
        <dbReference type="ARBA" id="ARBA00010581"/>
    </source>
</evidence>
<sequence>MPWLSKFHPFHIVSVSPWPLLSSASGFTLAVGLVEAFSGMGWFLVGWGSLSSGALAGLWWRDAIRESFLLGEHTMEVTRGLRVGVILFILSEVMFFFSIFFAFFFLSLNPDVSLGGQWPPEGLSPVPYMGVPLMNTVLLLSSGISLTWSHHALIGGMAFRSAFPLLISVLLGGGFLLLQAEEYSECSFSISDSSFGSLFFVSTGFHGVHVMIGTVFLSVNLVRVISAHFSPHHHLGFEAGAWYWHFVDVVWLFLFITIYWWGS</sequence>
<keyword evidence="8 11" id="KW-0496">Mitochondrion</keyword>
<evidence type="ECO:0000259" key="10">
    <source>
        <dbReference type="PROSITE" id="PS50253"/>
    </source>
</evidence>
<evidence type="ECO:0000313" key="11">
    <source>
        <dbReference type="EMBL" id="AHB85661.1"/>
    </source>
</evidence>
<dbReference type="GO" id="GO:0016020">
    <property type="term" value="C:membrane"/>
    <property type="evidence" value="ECO:0007669"/>
    <property type="project" value="UniProtKB-SubCell"/>
</dbReference>
<dbReference type="InterPro" id="IPR035973">
    <property type="entry name" value="Cyt_c_oxidase_su3-like_sf"/>
</dbReference>
<keyword evidence="7 9" id="KW-0472">Membrane</keyword>
<name>V9PXI9_9NEOP</name>
<dbReference type="InterPro" id="IPR033945">
    <property type="entry name" value="Cyt_c_oxase_su3_dom"/>
</dbReference>
<feature type="transmembrane region" description="Helical" evidence="9">
    <location>
        <begin position="242"/>
        <end position="262"/>
    </location>
</feature>
<dbReference type="PANTHER" id="PTHR11403:SF7">
    <property type="entry name" value="CYTOCHROME C OXIDASE SUBUNIT 3"/>
    <property type="match status" value="1"/>
</dbReference>
<keyword evidence="4 8" id="KW-0812">Transmembrane</keyword>
<dbReference type="InterPro" id="IPR013833">
    <property type="entry name" value="Cyt_c_oxidase_su3_a-hlx"/>
</dbReference>
<dbReference type="GO" id="GO:0006123">
    <property type="term" value="P:mitochondrial electron transport, cytochrome c to oxygen"/>
    <property type="evidence" value="ECO:0007669"/>
    <property type="project" value="TreeGrafter"/>
</dbReference>
<feature type="transmembrane region" description="Helical" evidence="9">
    <location>
        <begin position="12"/>
        <end position="34"/>
    </location>
</feature>
<evidence type="ECO:0000256" key="6">
    <source>
        <dbReference type="ARBA" id="ARBA00022989"/>
    </source>
</evidence>
<dbReference type="PANTHER" id="PTHR11403">
    <property type="entry name" value="CYTOCHROME C OXIDASE SUBUNIT III"/>
    <property type="match status" value="1"/>
</dbReference>
<reference evidence="11" key="1">
    <citation type="submission" date="2013-09" db="EMBL/GenBank/DDBJ databases">
        <authorList>
            <person name="Dong W.-G."/>
            <person name="Song S."/>
            <person name="Jin D.-C."/>
            <person name="Guo X.-G."/>
            <person name="Shao R."/>
        </authorList>
    </citation>
    <scope>NUCLEOTIDE SEQUENCE</scope>
</reference>
<proteinExistence type="inferred from homology"/>
<keyword evidence="6 9" id="KW-1133">Transmembrane helix</keyword>
<comment type="subcellular location">
    <subcellularLocation>
        <location evidence="1">Membrane</location>
        <topology evidence="1">Multi-pass membrane protein</topology>
    </subcellularLocation>
</comment>
<dbReference type="GO" id="GO:0005739">
    <property type="term" value="C:mitochondrion"/>
    <property type="evidence" value="ECO:0007669"/>
    <property type="project" value="TreeGrafter"/>
</dbReference>
<evidence type="ECO:0000256" key="9">
    <source>
        <dbReference type="SAM" id="Phobius"/>
    </source>
</evidence>
<keyword evidence="5" id="KW-1278">Translocase</keyword>
<feature type="transmembrane region" description="Helical" evidence="9">
    <location>
        <begin position="198"/>
        <end position="222"/>
    </location>
</feature>
<dbReference type="SUPFAM" id="SSF81452">
    <property type="entry name" value="Cytochrome c oxidase subunit III-like"/>
    <property type="match status" value="1"/>
</dbReference>
<dbReference type="Gene3D" id="1.10.287.70">
    <property type="match status" value="1"/>
</dbReference>
<geneLocation type="mitochondrion" evidence="11"/>
<protein>
    <recommendedName>
        <fullName evidence="3 8">Cytochrome c oxidase subunit 3</fullName>
    </recommendedName>
</protein>
<evidence type="ECO:0000256" key="5">
    <source>
        <dbReference type="ARBA" id="ARBA00022967"/>
    </source>
</evidence>
<dbReference type="Pfam" id="PF00510">
    <property type="entry name" value="COX3"/>
    <property type="match status" value="1"/>
</dbReference>
<dbReference type="InterPro" id="IPR024791">
    <property type="entry name" value="Cyt_c/ubiquinol_Oxase_su3"/>
</dbReference>
<feature type="transmembrane region" description="Helical" evidence="9">
    <location>
        <begin position="81"/>
        <end position="106"/>
    </location>
</feature>
<dbReference type="InterPro" id="IPR000298">
    <property type="entry name" value="Cyt_c_oxidase-like_su3"/>
</dbReference>
<dbReference type="PROSITE" id="PS50253">
    <property type="entry name" value="COX3"/>
    <property type="match status" value="1"/>
</dbReference>
<dbReference type="Gene3D" id="1.20.120.80">
    <property type="entry name" value="Cytochrome c oxidase, subunit III, four-helix bundle"/>
    <property type="match status" value="1"/>
</dbReference>
<gene>
    <name evidence="11" type="primary">cox3</name>
</gene>
<evidence type="ECO:0000256" key="8">
    <source>
        <dbReference type="RuleBase" id="RU003375"/>
    </source>
</evidence>
<feature type="transmembrane region" description="Helical" evidence="9">
    <location>
        <begin position="158"/>
        <end position="178"/>
    </location>
</feature>
<dbReference type="AlphaFoldDB" id="V9PXI9"/>
<dbReference type="EMBL" id="KF647759">
    <property type="protein sequence ID" value="AHB85661.1"/>
    <property type="molecule type" value="Genomic_DNA"/>
</dbReference>
<evidence type="ECO:0000256" key="7">
    <source>
        <dbReference type="ARBA" id="ARBA00023136"/>
    </source>
</evidence>
<reference evidence="11" key="2">
    <citation type="journal article" date="2014" name="BMC Genomics">
        <title>Fragmented mitochondrial genomes of the rat lice, Polyplax asiatica and Polyplax spinulosa: intra-genus variation in fragmentation pattern and a possible link between the extent of fragmentation and the length of life cycle.</title>
        <authorList>
            <person name="Dong W.G."/>
            <person name="Song S."/>
            <person name="Jin D.C."/>
            <person name="Guo X.G."/>
            <person name="Shao R."/>
        </authorList>
    </citation>
    <scope>NUCLEOTIDE SEQUENCE</scope>
</reference>
<feature type="transmembrane region" description="Helical" evidence="9">
    <location>
        <begin position="126"/>
        <end position="146"/>
    </location>
</feature>
<feature type="transmembrane region" description="Helical" evidence="9">
    <location>
        <begin position="40"/>
        <end position="60"/>
    </location>
</feature>
<accession>V9PXI9</accession>
<evidence type="ECO:0000256" key="1">
    <source>
        <dbReference type="ARBA" id="ARBA00004141"/>
    </source>
</evidence>
<comment type="function">
    <text evidence="8">Component of the cytochrome c oxidase, the last enzyme in the mitochondrial electron transport chain which drives oxidative phosphorylation. The respiratory chain contains 3 multisubunit complexes succinate dehydrogenase (complex II, CII), ubiquinol-cytochrome c oxidoreductase (cytochrome b-c1 complex, complex III, CIII) and cytochrome c oxidase (complex IV, CIV), that cooperate to transfer electrons derived from NADH and succinate to molecular oxygen, creating an electrochemical gradient over the inner membrane that drives transmembrane transport and the ATP synthase. Cytochrome c oxidase is the component of the respiratory chain that catalyzes the reduction of oxygen to water. Electrons originating from reduced cytochrome c in the intermembrane space (IMS) are transferred via the dinuclear copper A center (CU(A)) of subunit 2 and heme A of subunit 1 to the active site in subunit 1, a binuclear center (BNC) formed by heme A3 and copper B (CU(B)). The BNC reduces molecular oxygen to 2 water molecules using 4 electrons from cytochrome c in the IMS and 4 protons from the mitochondrial matrix.</text>
</comment>
<dbReference type="CDD" id="cd01665">
    <property type="entry name" value="Cyt_c_Oxidase_III"/>
    <property type="match status" value="1"/>
</dbReference>
<evidence type="ECO:0000256" key="3">
    <source>
        <dbReference type="ARBA" id="ARBA00015944"/>
    </source>
</evidence>
<comment type="similarity">
    <text evidence="2 8">Belongs to the cytochrome c oxidase subunit 3 family.</text>
</comment>
<feature type="domain" description="Heme-copper oxidase subunit III family profile" evidence="10">
    <location>
        <begin position="6"/>
        <end position="263"/>
    </location>
</feature>
<evidence type="ECO:0000256" key="4">
    <source>
        <dbReference type="ARBA" id="ARBA00022692"/>
    </source>
</evidence>